<evidence type="ECO:0000313" key="3">
    <source>
        <dbReference type="Proteomes" id="UP001153555"/>
    </source>
</evidence>
<keyword evidence="3" id="KW-1185">Reference proteome</keyword>
<comment type="caution">
    <text evidence="2">The sequence shown here is derived from an EMBL/GenBank/DDBJ whole genome shotgun (WGS) entry which is preliminary data.</text>
</comment>
<name>A0A9N7RDM0_STRHE</name>
<gene>
    <name evidence="2" type="ORF">SHERM_22831</name>
</gene>
<feature type="non-terminal residue" evidence="2">
    <location>
        <position position="1"/>
    </location>
</feature>
<proteinExistence type="predicted"/>
<dbReference type="EMBL" id="CACSLK010027751">
    <property type="protein sequence ID" value="CAA0827136.1"/>
    <property type="molecule type" value="Genomic_DNA"/>
</dbReference>
<dbReference type="PANTHER" id="PTHR31286">
    <property type="entry name" value="GLYCINE-RICH CELL WALL STRUCTURAL PROTEIN 1.8-LIKE"/>
    <property type="match status" value="1"/>
</dbReference>
<dbReference type="OrthoDB" id="1746909at2759"/>
<dbReference type="PANTHER" id="PTHR31286:SF180">
    <property type="entry name" value="OS10G0362600 PROTEIN"/>
    <property type="match status" value="1"/>
</dbReference>
<feature type="compositionally biased region" description="Basic residues" evidence="1">
    <location>
        <begin position="127"/>
        <end position="155"/>
    </location>
</feature>
<feature type="region of interest" description="Disordered" evidence="1">
    <location>
        <begin position="110"/>
        <end position="155"/>
    </location>
</feature>
<feature type="compositionally biased region" description="Basic and acidic residues" evidence="1">
    <location>
        <begin position="111"/>
        <end position="126"/>
    </location>
</feature>
<dbReference type="AlphaFoldDB" id="A0A9N7RDM0"/>
<dbReference type="InterPro" id="IPR040256">
    <property type="entry name" value="At4g02000-like"/>
</dbReference>
<feature type="non-terminal residue" evidence="2">
    <location>
        <position position="155"/>
    </location>
</feature>
<protein>
    <submittedName>
        <fullName evidence="2">Zinc knuckle (CCHC-type) family protein</fullName>
    </submittedName>
</protein>
<sequence length="155" mass="17850">VVPAWINLPFLPRECWSAKAIAKIASCVGKPISTDKLTTTRARRNYARVLVELDLSKDQTLSFPVNAKDGVLFEQKVEYEYVPHYCSHCKYIGHSLSNCGKHVAHVKGKKINGEPEKHGKVDYPEKKKPRRTLLRSMPTRKRRQRPPKKRKKMNT</sequence>
<reference evidence="2" key="1">
    <citation type="submission" date="2019-12" db="EMBL/GenBank/DDBJ databases">
        <authorList>
            <person name="Scholes J."/>
        </authorList>
    </citation>
    <scope>NUCLEOTIDE SEQUENCE</scope>
</reference>
<evidence type="ECO:0000256" key="1">
    <source>
        <dbReference type="SAM" id="MobiDB-lite"/>
    </source>
</evidence>
<evidence type="ECO:0000313" key="2">
    <source>
        <dbReference type="EMBL" id="CAA0827136.1"/>
    </source>
</evidence>
<dbReference type="Proteomes" id="UP001153555">
    <property type="component" value="Unassembled WGS sequence"/>
</dbReference>
<organism evidence="2 3">
    <name type="scientific">Striga hermonthica</name>
    <name type="common">Purple witchweed</name>
    <name type="synonym">Buchnera hermonthica</name>
    <dbReference type="NCBI Taxonomy" id="68872"/>
    <lineage>
        <taxon>Eukaryota</taxon>
        <taxon>Viridiplantae</taxon>
        <taxon>Streptophyta</taxon>
        <taxon>Embryophyta</taxon>
        <taxon>Tracheophyta</taxon>
        <taxon>Spermatophyta</taxon>
        <taxon>Magnoliopsida</taxon>
        <taxon>eudicotyledons</taxon>
        <taxon>Gunneridae</taxon>
        <taxon>Pentapetalae</taxon>
        <taxon>asterids</taxon>
        <taxon>lamiids</taxon>
        <taxon>Lamiales</taxon>
        <taxon>Orobanchaceae</taxon>
        <taxon>Buchnereae</taxon>
        <taxon>Striga</taxon>
    </lineage>
</organism>
<accession>A0A9N7RDM0</accession>